<name>A0A8H5G054_9AGAR</name>
<comment type="caution">
    <text evidence="2">The sequence shown here is derived from an EMBL/GenBank/DDBJ whole genome shotgun (WGS) entry which is preliminary data.</text>
</comment>
<organism evidence="2 3">
    <name type="scientific">Collybiopsis confluens</name>
    <dbReference type="NCBI Taxonomy" id="2823264"/>
    <lineage>
        <taxon>Eukaryota</taxon>
        <taxon>Fungi</taxon>
        <taxon>Dikarya</taxon>
        <taxon>Basidiomycota</taxon>
        <taxon>Agaricomycotina</taxon>
        <taxon>Agaricomycetes</taxon>
        <taxon>Agaricomycetidae</taxon>
        <taxon>Agaricales</taxon>
        <taxon>Marasmiineae</taxon>
        <taxon>Omphalotaceae</taxon>
        <taxon>Collybiopsis</taxon>
    </lineage>
</organism>
<reference evidence="2 3" key="1">
    <citation type="journal article" date="2020" name="ISME J.">
        <title>Uncovering the hidden diversity of litter-decomposition mechanisms in mushroom-forming fungi.</title>
        <authorList>
            <person name="Floudas D."/>
            <person name="Bentzer J."/>
            <person name="Ahren D."/>
            <person name="Johansson T."/>
            <person name="Persson P."/>
            <person name="Tunlid A."/>
        </authorList>
    </citation>
    <scope>NUCLEOTIDE SEQUENCE [LARGE SCALE GENOMIC DNA]</scope>
    <source>
        <strain evidence="2 3">CBS 406.79</strain>
    </source>
</reference>
<evidence type="ECO:0000313" key="3">
    <source>
        <dbReference type="Proteomes" id="UP000518752"/>
    </source>
</evidence>
<dbReference type="InterPro" id="IPR005162">
    <property type="entry name" value="Retrotrans_gag_dom"/>
</dbReference>
<accession>A0A8H5G054</accession>
<keyword evidence="3" id="KW-1185">Reference proteome</keyword>
<evidence type="ECO:0000259" key="1">
    <source>
        <dbReference type="Pfam" id="PF03732"/>
    </source>
</evidence>
<proteinExistence type="predicted"/>
<dbReference type="Proteomes" id="UP000518752">
    <property type="component" value="Unassembled WGS sequence"/>
</dbReference>
<dbReference type="EMBL" id="JAACJN010000257">
    <property type="protein sequence ID" value="KAF5355212.1"/>
    <property type="molecule type" value="Genomic_DNA"/>
</dbReference>
<dbReference type="AlphaFoldDB" id="A0A8H5G054"/>
<gene>
    <name evidence="2" type="ORF">D9757_014772</name>
</gene>
<protein>
    <recommendedName>
        <fullName evidence="1">Retrotransposon gag domain-containing protein</fullName>
    </recommendedName>
</protein>
<sequence length="137" mass="16494">MRGMNVQDWVQNYYDNHFDELTEEWNVTWALFKQALNDAFLDQGRVLMAQEKLEAIQQRLDTVDDFFKKFESLITEAGYQKDSPFTIRMIKKAVNPRTINQIYGSCKDRIENYPKYKETVISIDEMWRRRQEQKRGP</sequence>
<dbReference type="OrthoDB" id="3268757at2759"/>
<evidence type="ECO:0000313" key="2">
    <source>
        <dbReference type="EMBL" id="KAF5355212.1"/>
    </source>
</evidence>
<dbReference type="Pfam" id="PF03732">
    <property type="entry name" value="Retrotrans_gag"/>
    <property type="match status" value="1"/>
</dbReference>
<feature type="domain" description="Retrotransposon gag" evidence="1">
    <location>
        <begin position="9"/>
        <end position="90"/>
    </location>
</feature>